<feature type="domain" description="JmjC" evidence="1">
    <location>
        <begin position="100"/>
        <end position="241"/>
    </location>
</feature>
<accession>A0ABQ1QJ59</accession>
<dbReference type="RefSeq" id="WP_188656226.1">
    <property type="nucleotide sequence ID" value="NZ_BMIN01000032.1"/>
</dbReference>
<dbReference type="InterPro" id="IPR003347">
    <property type="entry name" value="JmjC_dom"/>
</dbReference>
<dbReference type="PROSITE" id="PS51184">
    <property type="entry name" value="JMJC"/>
    <property type="match status" value="1"/>
</dbReference>
<dbReference type="EMBL" id="BMIN01000032">
    <property type="protein sequence ID" value="GGD29569.1"/>
    <property type="molecule type" value="Genomic_DNA"/>
</dbReference>
<sequence>MNNIAISNLMEETKNLTKPKVWKYYINRNLKDYSKMFTEVIATVQQQKNTPPLNINVNDAIKPWLKNKINDHNVKDFQHLEDWFKAWLQEDNFCVLIDHLTNYSEDLFNMLTSRVINQLGSELNLSIGADAYAIYGNYGYTPFGIHKDTEPIFLIHCGPSNKDIWYWENPPNEDYTGRTDILYSNSEWKESATHVVLEPGDMVFIPRHAYHLLYTPDFSITLGTALFPDDPRALINTGLSNMQQVQEIDYHDVSISWSNQDLLIGEEFDERINNSFGFSTSNIGSSILNGLIDHNLKLQSNGGFIGAPSTTLLNRSTSINSSCYKLKKNTKIQYKEQDGELVLFLRGRTFKVNYNERILGTVDYINNARKFSLKDISGILEDEKAAYKLLELFHAYRSIELACNCQQHTLND</sequence>
<comment type="caution">
    <text evidence="2">The sequence shown here is derived from an EMBL/GenBank/DDBJ whole genome shotgun (WGS) entry which is preliminary data.</text>
</comment>
<gene>
    <name evidence="2" type="ORF">GCM10011389_41400</name>
</gene>
<dbReference type="Pfam" id="PF08007">
    <property type="entry name" value="JmjC_2"/>
    <property type="match status" value="1"/>
</dbReference>
<name>A0ABQ1QJ59_9BACI</name>
<evidence type="ECO:0000313" key="3">
    <source>
        <dbReference type="Proteomes" id="UP000642571"/>
    </source>
</evidence>
<reference evidence="3" key="1">
    <citation type="journal article" date="2019" name="Int. J. Syst. Evol. Microbiol.">
        <title>The Global Catalogue of Microorganisms (GCM) 10K type strain sequencing project: providing services to taxonomists for standard genome sequencing and annotation.</title>
        <authorList>
            <consortium name="The Broad Institute Genomics Platform"/>
            <consortium name="The Broad Institute Genome Sequencing Center for Infectious Disease"/>
            <person name="Wu L."/>
            <person name="Ma J."/>
        </authorList>
    </citation>
    <scope>NUCLEOTIDE SEQUENCE [LARGE SCALE GENOMIC DNA]</scope>
    <source>
        <strain evidence="3">CGMCC 1.15353</strain>
    </source>
</reference>
<dbReference type="Proteomes" id="UP000642571">
    <property type="component" value="Unassembled WGS sequence"/>
</dbReference>
<keyword evidence="3" id="KW-1185">Reference proteome</keyword>
<dbReference type="Gene3D" id="2.60.120.650">
    <property type="entry name" value="Cupin"/>
    <property type="match status" value="1"/>
</dbReference>
<dbReference type="SUPFAM" id="SSF51197">
    <property type="entry name" value="Clavaminate synthase-like"/>
    <property type="match status" value="1"/>
</dbReference>
<evidence type="ECO:0000313" key="2">
    <source>
        <dbReference type="EMBL" id="GGD29569.1"/>
    </source>
</evidence>
<evidence type="ECO:0000259" key="1">
    <source>
        <dbReference type="PROSITE" id="PS51184"/>
    </source>
</evidence>
<protein>
    <recommendedName>
        <fullName evidence="1">JmjC domain-containing protein</fullName>
    </recommendedName>
</protein>
<proteinExistence type="predicted"/>
<organism evidence="2 3">
    <name type="scientific">Pontibacillus salipaludis</name>
    <dbReference type="NCBI Taxonomy" id="1697394"/>
    <lineage>
        <taxon>Bacteria</taxon>
        <taxon>Bacillati</taxon>
        <taxon>Bacillota</taxon>
        <taxon>Bacilli</taxon>
        <taxon>Bacillales</taxon>
        <taxon>Bacillaceae</taxon>
        <taxon>Pontibacillus</taxon>
    </lineage>
</organism>